<dbReference type="Proteomes" id="UP001189619">
    <property type="component" value="Chromosome"/>
</dbReference>
<protein>
    <submittedName>
        <fullName evidence="1">Uncharacterized protein</fullName>
    </submittedName>
</protein>
<dbReference type="KEGG" id="bayd:BSPP4475_02290"/>
<keyword evidence="2" id="KW-1185">Reference proteome</keyword>
<dbReference type="AlphaFoldDB" id="A0AA48RB82"/>
<reference evidence="1" key="1">
    <citation type="submission" date="2023-07" db="EMBL/GenBank/DDBJ databases">
        <authorList>
            <person name="Ivanov I."/>
            <person name="Teneva D."/>
            <person name="Stoikov I."/>
        </authorList>
    </citation>
    <scope>NUCLEOTIDE SEQUENCE</scope>
    <source>
        <strain evidence="1">4475</strain>
    </source>
</reference>
<accession>A0AA48RB82</accession>
<evidence type="ECO:0000313" key="2">
    <source>
        <dbReference type="Proteomes" id="UP001189619"/>
    </source>
</evidence>
<gene>
    <name evidence="1" type="ORF">BSPP4475_02290</name>
</gene>
<sequence>MSVRRYPTANSSRLNNREARKVTVIPSFRASRFCENAYGYLRYGIGSTATSLR</sequence>
<name>A0AA48RB82_9BACL</name>
<proteinExistence type="predicted"/>
<organism evidence="1 2">
    <name type="scientific">Brevibacillus aydinogluensis</name>
    <dbReference type="NCBI Taxonomy" id="927786"/>
    <lineage>
        <taxon>Bacteria</taxon>
        <taxon>Bacillati</taxon>
        <taxon>Bacillota</taxon>
        <taxon>Bacilli</taxon>
        <taxon>Bacillales</taxon>
        <taxon>Paenibacillaceae</taxon>
        <taxon>Brevibacillus</taxon>
    </lineage>
</organism>
<dbReference type="EMBL" id="OY569118">
    <property type="protein sequence ID" value="CAJ1001156.1"/>
    <property type="molecule type" value="Genomic_DNA"/>
</dbReference>
<evidence type="ECO:0000313" key="1">
    <source>
        <dbReference type="EMBL" id="CAJ1001156.1"/>
    </source>
</evidence>